<evidence type="ECO:0000256" key="6">
    <source>
        <dbReference type="ARBA" id="ARBA00022840"/>
    </source>
</evidence>
<dbReference type="InterPro" id="IPR002319">
    <property type="entry name" value="Phenylalanyl-tRNA_Synthase"/>
</dbReference>
<dbReference type="FunFam" id="3.30.70.380:FF:000002">
    <property type="entry name" value="phenylalanine--tRNA ligase, mitochondrial"/>
    <property type="match status" value="1"/>
</dbReference>
<evidence type="ECO:0000256" key="14">
    <source>
        <dbReference type="ARBA" id="ARBA00073229"/>
    </source>
</evidence>
<evidence type="ECO:0000256" key="9">
    <source>
        <dbReference type="ARBA" id="ARBA00023128"/>
    </source>
</evidence>
<dbReference type="OrthoDB" id="4457at2759"/>
<keyword evidence="9" id="KW-0496">Mitochondrion</keyword>
<dbReference type="AlphaFoldDB" id="A0A1Y2BXC0"/>
<sequence length="434" mass="49583">MRMRMTWLVLPQIRRHSTATSTSTSTSTRILGATFPTDAATNLSASVLERIPRRLHKVPNHPIAIIKERIEDYFVKTNQNYKIVDSLSPAVSTTQNFDQLLFDKDHSSRSPSDTYYVNKDTVLRTHTSAHQSEVLAGKQSNVGYLLTADVYRRDEIDLSHYPVFHQMEGIRIFDRKALLSESSADTFAPLPKGAKITDPTGLSNPETNPLQVAHAQKDSELVALHLKRALEGLVWHLFGSDKNLEIRWIEAYFPFTSPSWEMEVMYQGKWLELLGCGVIQQKILDDSGNPDKIGWAFGLGLERIAMVMFGIPDIRLFWSQDSRFLSQFENHTTKQITFQPYSKYPACYKDVSFWCPDGFHDNDMFEVVRDMAGDLAEDVALIDTFKNPKTGRTSKCFRINYRSMDRTLSNEDVDIIQDKVREEVARRCGVELRG</sequence>
<evidence type="ECO:0000259" key="16">
    <source>
        <dbReference type="PROSITE" id="PS51447"/>
    </source>
</evidence>
<dbReference type="GO" id="GO:0005524">
    <property type="term" value="F:ATP binding"/>
    <property type="evidence" value="ECO:0007669"/>
    <property type="project" value="UniProtKB-KW"/>
</dbReference>
<evidence type="ECO:0000256" key="4">
    <source>
        <dbReference type="ARBA" id="ARBA00022598"/>
    </source>
</evidence>
<dbReference type="InterPro" id="IPR004530">
    <property type="entry name" value="Phe-tRNA-synth_IIc_mito"/>
</dbReference>
<evidence type="ECO:0000256" key="1">
    <source>
        <dbReference type="ARBA" id="ARBA00004305"/>
    </source>
</evidence>
<dbReference type="Gene3D" id="3.30.930.10">
    <property type="entry name" value="Bira Bifunctional Protein, Domain 2"/>
    <property type="match status" value="1"/>
</dbReference>
<feature type="domain" description="FDX-ACB" evidence="16">
    <location>
        <begin position="342"/>
        <end position="433"/>
    </location>
</feature>
<dbReference type="Gene3D" id="3.30.70.380">
    <property type="entry name" value="Ferrodoxin-fold anticodon-binding domain"/>
    <property type="match status" value="1"/>
</dbReference>
<dbReference type="GO" id="GO:0004826">
    <property type="term" value="F:phenylalanine-tRNA ligase activity"/>
    <property type="evidence" value="ECO:0007669"/>
    <property type="project" value="UniProtKB-EC"/>
</dbReference>
<dbReference type="InterPro" id="IPR006195">
    <property type="entry name" value="aa-tRNA-synth_II"/>
</dbReference>
<keyword evidence="7" id="KW-0648">Protein biosynthesis</keyword>
<dbReference type="PROSITE" id="PS50862">
    <property type="entry name" value="AA_TRNA_LIGASE_II"/>
    <property type="match status" value="1"/>
</dbReference>
<reference evidence="17 18" key="1">
    <citation type="submission" date="2016-07" db="EMBL/GenBank/DDBJ databases">
        <title>Pervasive Adenine N6-methylation of Active Genes in Fungi.</title>
        <authorList>
            <consortium name="DOE Joint Genome Institute"/>
            <person name="Mondo S.J."/>
            <person name="Dannebaum R.O."/>
            <person name="Kuo R.C."/>
            <person name="Labutti K."/>
            <person name="Haridas S."/>
            <person name="Kuo A."/>
            <person name="Salamov A."/>
            <person name="Ahrendt S.R."/>
            <person name="Lipzen A."/>
            <person name="Sullivan W."/>
            <person name="Andreopoulos W.B."/>
            <person name="Clum A."/>
            <person name="Lindquist E."/>
            <person name="Daum C."/>
            <person name="Ramamoorthy G.K."/>
            <person name="Gryganskyi A."/>
            <person name="Culley D."/>
            <person name="Magnuson J.K."/>
            <person name="James T.Y."/>
            <person name="O'Malley M.A."/>
            <person name="Stajich J.E."/>
            <person name="Spatafora J.W."/>
            <person name="Visel A."/>
            <person name="Grigoriev I.V."/>
        </authorList>
    </citation>
    <scope>NUCLEOTIDE SEQUENCE [LARGE SCALE GENOMIC DNA]</scope>
    <source>
        <strain evidence="17 18">JEL800</strain>
    </source>
</reference>
<dbReference type="GO" id="GO:0000049">
    <property type="term" value="F:tRNA binding"/>
    <property type="evidence" value="ECO:0007669"/>
    <property type="project" value="InterPro"/>
</dbReference>
<name>A0A1Y2BXC0_9FUNG</name>
<proteinExistence type="inferred from homology"/>
<evidence type="ECO:0000313" key="17">
    <source>
        <dbReference type="EMBL" id="ORY39403.1"/>
    </source>
</evidence>
<comment type="function">
    <text evidence="13">Is responsible for the charging of tRNA(Phe) with phenylalanine in mitochondrial translation.</text>
</comment>
<evidence type="ECO:0000259" key="15">
    <source>
        <dbReference type="PROSITE" id="PS50862"/>
    </source>
</evidence>
<dbReference type="PANTHER" id="PTHR11538:SF41">
    <property type="entry name" value="PHENYLALANINE--TRNA LIGASE, MITOCHONDRIAL"/>
    <property type="match status" value="1"/>
</dbReference>
<feature type="domain" description="Aminoacyl-transfer RNA synthetases class-II family profile" evidence="15">
    <location>
        <begin position="66"/>
        <end position="340"/>
    </location>
</feature>
<dbReference type="EMBL" id="MCGO01000040">
    <property type="protein sequence ID" value="ORY39403.1"/>
    <property type="molecule type" value="Genomic_DNA"/>
</dbReference>
<keyword evidence="18" id="KW-1185">Reference proteome</keyword>
<keyword evidence="5" id="KW-0547">Nucleotide-binding</keyword>
<evidence type="ECO:0000256" key="7">
    <source>
        <dbReference type="ARBA" id="ARBA00022917"/>
    </source>
</evidence>
<gene>
    <name evidence="17" type="ORF">BCR33DRAFT_768740</name>
</gene>
<dbReference type="SUPFAM" id="SSF54991">
    <property type="entry name" value="Anticodon-binding domain of PheRS"/>
    <property type="match status" value="1"/>
</dbReference>
<keyword evidence="10 17" id="KW-0030">Aminoacyl-tRNA synthetase</keyword>
<evidence type="ECO:0000256" key="13">
    <source>
        <dbReference type="ARBA" id="ARBA00057761"/>
    </source>
</evidence>
<dbReference type="Pfam" id="PF01409">
    <property type="entry name" value="tRNA-synt_2d"/>
    <property type="match status" value="2"/>
</dbReference>
<evidence type="ECO:0000256" key="8">
    <source>
        <dbReference type="ARBA" id="ARBA00022946"/>
    </source>
</evidence>
<comment type="similarity">
    <text evidence="2">Belongs to the class-II aminoacyl-tRNA synthetase family.</text>
</comment>
<evidence type="ECO:0000256" key="2">
    <source>
        <dbReference type="ARBA" id="ARBA00008226"/>
    </source>
</evidence>
<dbReference type="FunFam" id="3.30.930.10:FF:000053">
    <property type="entry name" value="Phenylalanyl-tRNA synthetase mitochondrial"/>
    <property type="match status" value="1"/>
</dbReference>
<dbReference type="PROSITE" id="PS51447">
    <property type="entry name" value="FDX_ACB"/>
    <property type="match status" value="1"/>
</dbReference>
<dbReference type="STRING" id="329046.A0A1Y2BXC0"/>
<evidence type="ECO:0000256" key="12">
    <source>
        <dbReference type="ARBA" id="ARBA00049255"/>
    </source>
</evidence>
<dbReference type="InterPro" id="IPR036690">
    <property type="entry name" value="Fdx_antiC-bd_sf"/>
</dbReference>
<dbReference type="EC" id="6.1.1.20" evidence="3"/>
<dbReference type="NCBIfam" id="TIGR00469">
    <property type="entry name" value="pheS_mito"/>
    <property type="match status" value="1"/>
</dbReference>
<dbReference type="InterPro" id="IPR005121">
    <property type="entry name" value="Fdx_antiC-bd"/>
</dbReference>
<evidence type="ECO:0000256" key="5">
    <source>
        <dbReference type="ARBA" id="ARBA00022741"/>
    </source>
</evidence>
<dbReference type="SMART" id="SM00896">
    <property type="entry name" value="FDX-ACB"/>
    <property type="match status" value="1"/>
</dbReference>
<dbReference type="SUPFAM" id="SSF55681">
    <property type="entry name" value="Class II aaRS and biotin synthetases"/>
    <property type="match status" value="1"/>
</dbReference>
<keyword evidence="4" id="KW-0436">Ligase</keyword>
<comment type="caution">
    <text evidence="17">The sequence shown here is derived from an EMBL/GenBank/DDBJ whole genome shotgun (WGS) entry which is preliminary data.</text>
</comment>
<dbReference type="Pfam" id="PF03147">
    <property type="entry name" value="FDX-ACB"/>
    <property type="match status" value="1"/>
</dbReference>
<dbReference type="PANTHER" id="PTHR11538">
    <property type="entry name" value="PHENYLALANYL-TRNA SYNTHETASE"/>
    <property type="match status" value="1"/>
</dbReference>
<dbReference type="InterPro" id="IPR045864">
    <property type="entry name" value="aa-tRNA-synth_II/BPL/LPL"/>
</dbReference>
<comment type="subcellular location">
    <subcellularLocation>
        <location evidence="1">Mitochondrion matrix</location>
    </subcellularLocation>
</comment>
<keyword evidence="8" id="KW-0809">Transit peptide</keyword>
<evidence type="ECO:0000256" key="3">
    <source>
        <dbReference type="ARBA" id="ARBA00012814"/>
    </source>
</evidence>
<evidence type="ECO:0000256" key="11">
    <source>
        <dbReference type="ARBA" id="ARBA00031194"/>
    </source>
</evidence>
<accession>A0A1Y2BXC0</accession>
<dbReference type="GO" id="GO:0005759">
    <property type="term" value="C:mitochondrial matrix"/>
    <property type="evidence" value="ECO:0007669"/>
    <property type="project" value="UniProtKB-SubCell"/>
</dbReference>
<evidence type="ECO:0000313" key="18">
    <source>
        <dbReference type="Proteomes" id="UP000193642"/>
    </source>
</evidence>
<keyword evidence="6" id="KW-0067">ATP-binding</keyword>
<protein>
    <recommendedName>
        <fullName evidence="14">Phenylalanine--tRNA ligase, mitochondrial</fullName>
        <ecNumber evidence="3">6.1.1.20</ecNumber>
    </recommendedName>
    <alternativeName>
        <fullName evidence="11">Phenylalanyl-tRNA synthetase</fullName>
    </alternativeName>
</protein>
<evidence type="ECO:0000256" key="10">
    <source>
        <dbReference type="ARBA" id="ARBA00023146"/>
    </source>
</evidence>
<dbReference type="Proteomes" id="UP000193642">
    <property type="component" value="Unassembled WGS sequence"/>
</dbReference>
<dbReference type="CDD" id="cd00496">
    <property type="entry name" value="PheRS_alpha_core"/>
    <property type="match status" value="1"/>
</dbReference>
<organism evidence="17 18">
    <name type="scientific">Rhizoclosmatium globosum</name>
    <dbReference type="NCBI Taxonomy" id="329046"/>
    <lineage>
        <taxon>Eukaryota</taxon>
        <taxon>Fungi</taxon>
        <taxon>Fungi incertae sedis</taxon>
        <taxon>Chytridiomycota</taxon>
        <taxon>Chytridiomycota incertae sedis</taxon>
        <taxon>Chytridiomycetes</taxon>
        <taxon>Chytridiales</taxon>
        <taxon>Chytriomycetaceae</taxon>
        <taxon>Rhizoclosmatium</taxon>
    </lineage>
</organism>
<dbReference type="GO" id="GO:0070156">
    <property type="term" value="P:mitochondrial phenylalanyl-tRNA aminoacylation"/>
    <property type="evidence" value="ECO:0007669"/>
    <property type="project" value="EnsemblFungi"/>
</dbReference>
<comment type="catalytic activity">
    <reaction evidence="12">
        <text>tRNA(Phe) + L-phenylalanine + ATP = L-phenylalanyl-tRNA(Phe) + AMP + diphosphate + H(+)</text>
        <dbReference type="Rhea" id="RHEA:19413"/>
        <dbReference type="Rhea" id="RHEA-COMP:9668"/>
        <dbReference type="Rhea" id="RHEA-COMP:9699"/>
        <dbReference type="ChEBI" id="CHEBI:15378"/>
        <dbReference type="ChEBI" id="CHEBI:30616"/>
        <dbReference type="ChEBI" id="CHEBI:33019"/>
        <dbReference type="ChEBI" id="CHEBI:58095"/>
        <dbReference type="ChEBI" id="CHEBI:78442"/>
        <dbReference type="ChEBI" id="CHEBI:78531"/>
        <dbReference type="ChEBI" id="CHEBI:456215"/>
        <dbReference type="EC" id="6.1.1.20"/>
    </reaction>
</comment>